<evidence type="ECO:0000256" key="2">
    <source>
        <dbReference type="SAM" id="MobiDB-lite"/>
    </source>
</evidence>
<keyword evidence="1" id="KW-0175">Coiled coil</keyword>
<protein>
    <submittedName>
        <fullName evidence="4">Uncharacterized protein</fullName>
    </submittedName>
</protein>
<dbReference type="Proteomes" id="UP000095284">
    <property type="component" value="Unplaced"/>
</dbReference>
<name>A0A1I7SAM7_BURXY</name>
<dbReference type="WBParaSite" id="BXY_1007400.1">
    <property type="protein sequence ID" value="BXY_1007400.1"/>
    <property type="gene ID" value="BXY_1007400"/>
</dbReference>
<reference evidence="4" key="1">
    <citation type="submission" date="2016-11" db="UniProtKB">
        <authorList>
            <consortium name="WormBaseParasite"/>
        </authorList>
    </citation>
    <scope>IDENTIFICATION</scope>
</reference>
<proteinExistence type="predicted"/>
<feature type="compositionally biased region" description="Polar residues" evidence="2">
    <location>
        <begin position="539"/>
        <end position="568"/>
    </location>
</feature>
<accession>A0A1I7SAM7</accession>
<feature type="region of interest" description="Disordered" evidence="2">
    <location>
        <begin position="625"/>
        <end position="648"/>
    </location>
</feature>
<evidence type="ECO:0000256" key="1">
    <source>
        <dbReference type="SAM" id="Coils"/>
    </source>
</evidence>
<organism evidence="3 4">
    <name type="scientific">Bursaphelenchus xylophilus</name>
    <name type="common">Pinewood nematode worm</name>
    <name type="synonym">Aphelenchoides xylophilus</name>
    <dbReference type="NCBI Taxonomy" id="6326"/>
    <lineage>
        <taxon>Eukaryota</taxon>
        <taxon>Metazoa</taxon>
        <taxon>Ecdysozoa</taxon>
        <taxon>Nematoda</taxon>
        <taxon>Chromadorea</taxon>
        <taxon>Rhabditida</taxon>
        <taxon>Tylenchina</taxon>
        <taxon>Tylenchomorpha</taxon>
        <taxon>Aphelenchoidea</taxon>
        <taxon>Aphelenchoididae</taxon>
        <taxon>Bursaphelenchus</taxon>
    </lineage>
</organism>
<evidence type="ECO:0000313" key="4">
    <source>
        <dbReference type="WBParaSite" id="BXY_1007400.1"/>
    </source>
</evidence>
<feature type="compositionally biased region" description="Basic and acidic residues" evidence="2">
    <location>
        <begin position="570"/>
        <end position="580"/>
    </location>
</feature>
<feature type="region of interest" description="Disordered" evidence="2">
    <location>
        <begin position="513"/>
        <end position="611"/>
    </location>
</feature>
<feature type="compositionally biased region" description="Basic and acidic residues" evidence="2">
    <location>
        <begin position="515"/>
        <end position="531"/>
    </location>
</feature>
<dbReference type="AlphaFoldDB" id="A0A1I7SAM7"/>
<feature type="compositionally biased region" description="Basic and acidic residues" evidence="2">
    <location>
        <begin position="636"/>
        <end position="648"/>
    </location>
</feature>
<feature type="compositionally biased region" description="Basic and acidic residues" evidence="2">
    <location>
        <begin position="589"/>
        <end position="608"/>
    </location>
</feature>
<feature type="coiled-coil region" evidence="1">
    <location>
        <begin position="231"/>
        <end position="258"/>
    </location>
</feature>
<evidence type="ECO:0000313" key="3">
    <source>
        <dbReference type="Proteomes" id="UP000095284"/>
    </source>
</evidence>
<sequence length="648" mass="75250">MNNDPCCSGSLEKKEVPNEYVFQHSEHYGIFLGAIFKSYEDLARAVLWYQAGSDTFLVKYSTYCFVAGEVPEEDSNRCRYRRLAYKCCRHPPVDRKKFTEKSRIRKISAENNCNFNFVVSYIRDIRMLRITAVTLGHDHHPNEQECRTVFENLKKRNEKKWELIQEMRLLRPFNADYSYVPSPPHQKAKAQHGRDEAAIKLDMEQNTVEPPLYSDEIEEKFLHYLNEDVEKTNEARRCKEARQQAAKLAAENEDLDTNGLKVAPRPPIRRKRRQAKEKMESDGVEDAIYINQDGRPLTQEEIDFYVRGQPPRIPEQPQYHAVEYESLYQEQIPATVMEFETFGYYPSEKRPKTNFDPQAPTTSRNWMDHEYEGSQMPTEWYQIPEATTSFGANAPRAIRNSAAGPSGNFQFYDEKIPIAQEYAPISQENRNFEIQNFQPVVVDHQPPVDLNYEQDYDCHMADYLLHMDNTENRTQHGQNQHPLEVDPSLFALQLPELGEALDHVEEHLYQLLDDEEKKSEDEENVKPKCDEFEAENVDPNCQNGRPIQGTSQGSRRVFQDQSNHQGPSRKTAESKSEGQFKRPRGRPRKNPEGPPKKLKKKVVEEPRPEFGVLDVDPYEILDMHGDPVLASAKPVKSQEDCGKKLKRN</sequence>